<reference evidence="1" key="1">
    <citation type="journal article" date="2023" name="G3 (Bethesda)">
        <title>Whole genome assemblies of Zophobas morio and Tenebrio molitor.</title>
        <authorList>
            <person name="Kaur S."/>
            <person name="Stinson S.A."/>
            <person name="diCenzo G.C."/>
        </authorList>
    </citation>
    <scope>NUCLEOTIDE SEQUENCE</scope>
    <source>
        <strain evidence="1">QUZm001</strain>
    </source>
</reference>
<evidence type="ECO:0000313" key="2">
    <source>
        <dbReference type="Proteomes" id="UP001168821"/>
    </source>
</evidence>
<gene>
    <name evidence="1" type="ORF">Zmor_007583</name>
</gene>
<name>A0AA38IVS1_9CUCU</name>
<organism evidence="1 2">
    <name type="scientific">Zophobas morio</name>
    <dbReference type="NCBI Taxonomy" id="2755281"/>
    <lineage>
        <taxon>Eukaryota</taxon>
        <taxon>Metazoa</taxon>
        <taxon>Ecdysozoa</taxon>
        <taxon>Arthropoda</taxon>
        <taxon>Hexapoda</taxon>
        <taxon>Insecta</taxon>
        <taxon>Pterygota</taxon>
        <taxon>Neoptera</taxon>
        <taxon>Endopterygota</taxon>
        <taxon>Coleoptera</taxon>
        <taxon>Polyphaga</taxon>
        <taxon>Cucujiformia</taxon>
        <taxon>Tenebrionidae</taxon>
        <taxon>Zophobas</taxon>
    </lineage>
</organism>
<accession>A0AA38IVS1</accession>
<dbReference type="EMBL" id="JALNTZ010000002">
    <property type="protein sequence ID" value="KAJ3663280.1"/>
    <property type="molecule type" value="Genomic_DNA"/>
</dbReference>
<evidence type="ECO:0000313" key="1">
    <source>
        <dbReference type="EMBL" id="KAJ3663280.1"/>
    </source>
</evidence>
<protein>
    <submittedName>
        <fullName evidence="1">Uncharacterized protein</fullName>
    </submittedName>
</protein>
<proteinExistence type="predicted"/>
<sequence length="119" mass="14019">MGASPSKQQQSRKFNFLWKTRNKKPLHKSKICKLPNVTRSRLAARQTNPEFDAANELRKRTTTSRFFLFLFNFSTVVVLTRPPPCSRGRIQMRPFWPMLAGQTCDMWLVLLWSLYEQPD</sequence>
<keyword evidence="2" id="KW-1185">Reference proteome</keyword>
<dbReference type="Proteomes" id="UP001168821">
    <property type="component" value="Unassembled WGS sequence"/>
</dbReference>
<comment type="caution">
    <text evidence="1">The sequence shown here is derived from an EMBL/GenBank/DDBJ whole genome shotgun (WGS) entry which is preliminary data.</text>
</comment>
<dbReference type="AlphaFoldDB" id="A0AA38IVS1"/>